<protein>
    <submittedName>
        <fullName evidence="5 6">Putative Ser/Thr protein kinase</fullName>
    </submittedName>
</protein>
<feature type="compositionally biased region" description="Polar residues" evidence="3">
    <location>
        <begin position="1055"/>
        <end position="1065"/>
    </location>
</feature>
<organism evidence="5 7">
    <name type="scientific">Rhodotorula toruloides</name>
    <name type="common">Yeast</name>
    <name type="synonym">Rhodosporidium toruloides</name>
    <dbReference type="NCBI Taxonomy" id="5286"/>
    <lineage>
        <taxon>Eukaryota</taxon>
        <taxon>Fungi</taxon>
        <taxon>Dikarya</taxon>
        <taxon>Basidiomycota</taxon>
        <taxon>Pucciniomycotina</taxon>
        <taxon>Microbotryomycetes</taxon>
        <taxon>Sporidiobolales</taxon>
        <taxon>Sporidiobolaceae</taxon>
        <taxon>Rhodotorula</taxon>
    </lineage>
</organism>
<name>A0A0K3C8K2_RHOTO</name>
<evidence type="ECO:0000313" key="7">
    <source>
        <dbReference type="Proteomes" id="UP000199069"/>
    </source>
</evidence>
<dbReference type="PROSITE" id="PS50011">
    <property type="entry name" value="PROTEIN_KINASE_DOM"/>
    <property type="match status" value="1"/>
</dbReference>
<dbReference type="GO" id="GO:0005524">
    <property type="term" value="F:ATP binding"/>
    <property type="evidence" value="ECO:0007669"/>
    <property type="project" value="UniProtKB-KW"/>
</dbReference>
<keyword evidence="5" id="KW-0808">Transferase</keyword>
<evidence type="ECO:0000256" key="3">
    <source>
        <dbReference type="SAM" id="MobiDB-lite"/>
    </source>
</evidence>
<dbReference type="Pfam" id="PF00069">
    <property type="entry name" value="Pkinase"/>
    <property type="match status" value="2"/>
</dbReference>
<proteinExistence type="predicted"/>
<keyword evidence="2" id="KW-0067">ATP-binding</keyword>
<dbReference type="OMA" id="EDVQHAT"/>
<feature type="region of interest" description="Disordered" evidence="3">
    <location>
        <begin position="1120"/>
        <end position="1151"/>
    </location>
</feature>
<feature type="compositionally biased region" description="Low complexity" evidence="3">
    <location>
        <begin position="1135"/>
        <end position="1144"/>
    </location>
</feature>
<feature type="compositionally biased region" description="Basic residues" evidence="3">
    <location>
        <begin position="925"/>
        <end position="937"/>
    </location>
</feature>
<evidence type="ECO:0000259" key="4">
    <source>
        <dbReference type="PROSITE" id="PS50011"/>
    </source>
</evidence>
<evidence type="ECO:0000313" key="5">
    <source>
        <dbReference type="EMBL" id="CTR04800.1"/>
    </source>
</evidence>
<feature type="compositionally biased region" description="Polar residues" evidence="3">
    <location>
        <begin position="1384"/>
        <end position="1393"/>
    </location>
</feature>
<feature type="compositionally biased region" description="Polar residues" evidence="3">
    <location>
        <begin position="1293"/>
        <end position="1309"/>
    </location>
</feature>
<feature type="compositionally biased region" description="Polar residues" evidence="3">
    <location>
        <begin position="863"/>
        <end position="877"/>
    </location>
</feature>
<keyword evidence="1" id="KW-0547">Nucleotide-binding</keyword>
<evidence type="ECO:0000256" key="2">
    <source>
        <dbReference type="ARBA" id="ARBA00022840"/>
    </source>
</evidence>
<feature type="region of interest" description="Disordered" evidence="3">
    <location>
        <begin position="818"/>
        <end position="894"/>
    </location>
</feature>
<dbReference type="Proteomes" id="UP000199069">
    <property type="component" value="Unassembled WGS sequence"/>
</dbReference>
<keyword evidence="7" id="KW-1185">Reference proteome</keyword>
<feature type="compositionally biased region" description="Basic and acidic residues" evidence="3">
    <location>
        <begin position="218"/>
        <end position="235"/>
    </location>
</feature>
<feature type="compositionally biased region" description="Low complexity" evidence="3">
    <location>
        <begin position="47"/>
        <end position="59"/>
    </location>
</feature>
<evidence type="ECO:0000256" key="1">
    <source>
        <dbReference type="ARBA" id="ARBA00022741"/>
    </source>
</evidence>
<dbReference type="PANTHER" id="PTHR24346">
    <property type="entry name" value="MAP/MICROTUBULE AFFINITY-REGULATING KINASE"/>
    <property type="match status" value="1"/>
</dbReference>
<feature type="region of interest" description="Disordered" evidence="3">
    <location>
        <begin position="1290"/>
        <end position="1393"/>
    </location>
</feature>
<dbReference type="SMART" id="SM00220">
    <property type="entry name" value="S_TKc"/>
    <property type="match status" value="1"/>
</dbReference>
<feature type="compositionally biased region" description="Basic and acidic residues" evidence="3">
    <location>
        <begin position="1066"/>
        <end position="1076"/>
    </location>
</feature>
<evidence type="ECO:0000313" key="6">
    <source>
        <dbReference type="EMBL" id="PRQ78039.1"/>
    </source>
</evidence>
<feature type="region of interest" description="Disordered" evidence="3">
    <location>
        <begin position="310"/>
        <end position="354"/>
    </location>
</feature>
<feature type="compositionally biased region" description="Basic and acidic residues" evidence="3">
    <location>
        <begin position="1327"/>
        <end position="1338"/>
    </location>
</feature>
<dbReference type="CDD" id="cd14008">
    <property type="entry name" value="STKc_LKB1_CaMKK"/>
    <property type="match status" value="1"/>
</dbReference>
<sequence>MAALPIRPPIDRTSTTPVASNPHRTHQASSSPSSSHTLPPAPHKRIPSSLSRSSRIDSLAAVANRGPGAAGTGEVSPRMLTSSRSHSSLASAHAAAMAPQGRGSKGKGKAKGYGGGGNESYVVESSHSSTRSSTSTTTSATTTTRPAQTRSTVTRDQDGFVVTSRPKYWQPPPNSPGPPAIMAANPFYRSSPSSSRANSRANSTNTSANNSASSSRANSRERERRQQRELADKARAALLAAGAVSPPLGTRRGSSPAALTGVDPANAPKTTLHLSSSIDSKGRRMVNQYVRLKTIGQGSHGKVWLCAEPSVPEEGEDDEVDVDEGEEKEELADETERAEATCTGRRRRKRTPSERWEADIDAGRVKYCAIKSVAREGPGGPKGSRSLRLAAQSKTSKKASTQGSGGIGADDKVKREVAIMKRLDHPNIVRLKEVIDDAKSKKVFMVLEFMAGGQIVWQDDNKQPTMTVDEARRTFRDVVLGLEYLHYQGIIHRDIKPANLLWTEDHSTVKISDFGVSHVSEALLRCSPDDDPVCEGDDEKALRKTAGSPAFFAPELCFPVEWHAGGAASIRGMGLYATRDSRMMMATNATSRSMDTYFPRGIDGAHLTPAPSGATYSPPTSPNGIPLSSVTISAPLPPPSPSHARTRPPVGKGIDIWALGVTLYCLLFGDTPFNARTEYELYNVIVKEGIRVPERMGREGQWTGVGKGWDGAGDGVEGRETVDLLGRLLEKDPTKRITLEEVKKHPWVLRNLSNPESWLRATDTAKIHHVTITDEDVQHATQERGRVASIPPIRNRPGIRRALNAALAKFPAFARIKSTRTSASTNSDEMVKSAGGRRSRSKSNSSGGHGFGGAWTAEPSPALASTSVPSTTVSRQPSDGGGAPLKSGKSKHSYEHGVDLRRIISGSGAHESSSSGVPRSPSPVHGHRGGWAARRKVTPSDSPSGPSGPTSPNPLLTSGFPELSRSVSTSSIMGSGTTSGSRSAFSNHFFSRKPSDSDTTGAKSANSSIPSPAARSSGFSPSPWAGSDTESSANGKSGRSISRMLGRLSGGDKSSGATSTTGSIRSRSDAREREPSRQLSGSTEDSFDAGIAPGLVERLEAAGTTRDKYDALGRLVVGRKGSAGSTSTHSRRRASVASGRSAARAELDATDGEIDLTEFEYSDSDDYDDDDDDLDDFMRPPIAHADHFSGWKQDFGDFKFGVRSPSDDANIGRSAVEDYALSPAGTPPTDGLDALEEEDGKIGTESTPSAAAASRPHVSPLRDFHVPYADAVSFQLCPLDIEEYMATPRGSVPASTPSGVVASSATSPTPLVIPPAMQPVDCPPRVDTGRAHSPRDGSIRGVSLDPPSPRKAHQPALGQWDDEDCDGEEEEILVVPRRRRAATLSGNPPTSPR</sequence>
<gene>
    <name evidence="5" type="primary">FGENESH: predicted gene_1.661</name>
    <name evidence="6" type="ORF">AAT19DRAFT_9107</name>
    <name evidence="5" type="ORF">BN2166_0006610</name>
</gene>
<feature type="compositionally biased region" description="Acidic residues" evidence="3">
    <location>
        <begin position="1360"/>
        <end position="1372"/>
    </location>
</feature>
<feature type="compositionally biased region" description="Polar residues" evidence="3">
    <location>
        <begin position="392"/>
        <end position="402"/>
    </location>
</feature>
<feature type="compositionally biased region" description="Pro residues" evidence="3">
    <location>
        <begin position="169"/>
        <end position="179"/>
    </location>
</feature>
<dbReference type="Proteomes" id="UP000239560">
    <property type="component" value="Unassembled WGS sequence"/>
</dbReference>
<dbReference type="Gene3D" id="1.10.510.10">
    <property type="entry name" value="Transferase(Phosphotransferase) domain 1"/>
    <property type="match status" value="2"/>
</dbReference>
<accession>A0A0K3C8K2</accession>
<feature type="compositionally biased region" description="Polar residues" evidence="3">
    <location>
        <begin position="997"/>
        <end position="1010"/>
    </location>
</feature>
<feature type="compositionally biased region" description="Low complexity" evidence="3">
    <location>
        <begin position="125"/>
        <end position="152"/>
    </location>
</feature>
<feature type="compositionally biased region" description="Acidic residues" evidence="3">
    <location>
        <begin position="311"/>
        <end position="333"/>
    </location>
</feature>
<dbReference type="STRING" id="5286.A0A0K3C8K2"/>
<dbReference type="InterPro" id="IPR000719">
    <property type="entry name" value="Prot_kinase_dom"/>
</dbReference>
<dbReference type="SUPFAM" id="SSF56112">
    <property type="entry name" value="Protein kinase-like (PK-like)"/>
    <property type="match status" value="1"/>
</dbReference>
<dbReference type="PANTHER" id="PTHR24346:SF77">
    <property type="entry name" value="SERINE THREONINE PROTEIN KINASE"/>
    <property type="match status" value="1"/>
</dbReference>
<feature type="domain" description="Protein kinase" evidence="4">
    <location>
        <begin position="289"/>
        <end position="748"/>
    </location>
</feature>
<dbReference type="GO" id="GO:0005737">
    <property type="term" value="C:cytoplasm"/>
    <property type="evidence" value="ECO:0007669"/>
    <property type="project" value="TreeGrafter"/>
</dbReference>
<feature type="compositionally biased region" description="Low complexity" evidence="3">
    <location>
        <begin position="76"/>
        <end position="102"/>
    </location>
</feature>
<reference evidence="5 7" key="1">
    <citation type="submission" date="2015-07" db="EMBL/GenBank/DDBJ databases">
        <authorList>
            <person name="Cajimat M.N.B."/>
            <person name="Milazzo M.L."/>
            <person name="Fulhorst C.F."/>
        </authorList>
    </citation>
    <scope>NUCLEOTIDE SEQUENCE [LARGE SCALE GENOMIC DNA]</scope>
    <source>
        <strain evidence="5">Single colony</strain>
    </source>
</reference>
<feature type="compositionally biased region" description="Polar residues" evidence="3">
    <location>
        <begin position="1028"/>
        <end position="1040"/>
    </location>
</feature>
<feature type="compositionally biased region" description="Low complexity" evidence="3">
    <location>
        <begin position="939"/>
        <end position="983"/>
    </location>
</feature>
<feature type="compositionally biased region" description="Low complexity" evidence="3">
    <location>
        <begin position="189"/>
        <end position="217"/>
    </location>
</feature>
<feature type="region of interest" description="Disordered" evidence="3">
    <location>
        <begin position="907"/>
        <end position="1089"/>
    </location>
</feature>
<feature type="compositionally biased region" description="Polar residues" evidence="3">
    <location>
        <begin position="819"/>
        <end position="828"/>
    </location>
</feature>
<feature type="compositionally biased region" description="Low complexity" evidence="3">
    <location>
        <begin position="907"/>
        <end position="924"/>
    </location>
</feature>
<dbReference type="GO" id="GO:0035556">
    <property type="term" value="P:intracellular signal transduction"/>
    <property type="evidence" value="ECO:0007669"/>
    <property type="project" value="TreeGrafter"/>
</dbReference>
<keyword evidence="5" id="KW-0418">Kinase</keyword>
<dbReference type="InterPro" id="IPR011009">
    <property type="entry name" value="Kinase-like_dom_sf"/>
</dbReference>
<dbReference type="EMBL" id="CWKI01000001">
    <property type="protein sequence ID" value="CTR04800.1"/>
    <property type="molecule type" value="Genomic_DNA"/>
</dbReference>
<dbReference type="OrthoDB" id="68483at2759"/>
<dbReference type="EMBL" id="LCTV02000001">
    <property type="protein sequence ID" value="PRQ78039.1"/>
    <property type="molecule type" value="Genomic_DNA"/>
</dbReference>
<feature type="region of interest" description="Disordered" evidence="3">
    <location>
        <begin position="373"/>
        <end position="409"/>
    </location>
</feature>
<dbReference type="GO" id="GO:0004674">
    <property type="term" value="F:protein serine/threonine kinase activity"/>
    <property type="evidence" value="ECO:0007669"/>
    <property type="project" value="TreeGrafter"/>
</dbReference>
<feature type="region of interest" description="Disordered" evidence="3">
    <location>
        <begin position="1"/>
        <end position="272"/>
    </location>
</feature>
<reference evidence="6 8" key="2">
    <citation type="journal article" date="2018" name="Elife">
        <title>Functional genomics of lipid metabolism in the oleaginous yeast Rhodosporidium toruloides.</title>
        <authorList>
            <person name="Coradetti S.T."/>
            <person name="Pinel D."/>
            <person name="Geiselman G."/>
            <person name="Ito M."/>
            <person name="Mondo S."/>
            <person name="Reilly M.C."/>
            <person name="Cheng Y.F."/>
            <person name="Bauer S."/>
            <person name="Grigoriev I."/>
            <person name="Gladden J.M."/>
            <person name="Simmons B.A."/>
            <person name="Brem R."/>
            <person name="Arkin A.P."/>
            <person name="Skerker J.M."/>
        </authorList>
    </citation>
    <scope>NUCLEOTIDE SEQUENCE [LARGE SCALE GENOMIC DNA]</scope>
    <source>
        <strain evidence="6 8">NBRC 0880</strain>
    </source>
</reference>
<evidence type="ECO:0000313" key="8">
    <source>
        <dbReference type="Proteomes" id="UP000239560"/>
    </source>
</evidence>